<dbReference type="PANTHER" id="PTHR43108:SF6">
    <property type="entry name" value="N-SULPHOGLUCOSAMINE SULPHOHYDROLASE"/>
    <property type="match status" value="1"/>
</dbReference>
<keyword evidence="3" id="KW-0732">Signal</keyword>
<dbReference type="CDD" id="cd16027">
    <property type="entry name" value="SGSH"/>
    <property type="match status" value="1"/>
</dbReference>
<organism evidence="7">
    <name type="scientific">Cyprideis torosa</name>
    <dbReference type="NCBI Taxonomy" id="163714"/>
    <lineage>
        <taxon>Eukaryota</taxon>
        <taxon>Metazoa</taxon>
        <taxon>Ecdysozoa</taxon>
        <taxon>Arthropoda</taxon>
        <taxon>Crustacea</taxon>
        <taxon>Oligostraca</taxon>
        <taxon>Ostracoda</taxon>
        <taxon>Podocopa</taxon>
        <taxon>Podocopida</taxon>
        <taxon>Cytherocopina</taxon>
        <taxon>Cytheroidea</taxon>
        <taxon>Cytherideidae</taxon>
        <taxon>Cyprideis</taxon>
    </lineage>
</organism>
<name>A0A7R8WC48_9CRUS</name>
<dbReference type="InterPro" id="IPR024607">
    <property type="entry name" value="Sulfatase_CS"/>
</dbReference>
<dbReference type="OrthoDB" id="10012954at2759"/>
<evidence type="ECO:0000259" key="6">
    <source>
        <dbReference type="Pfam" id="PF00884"/>
    </source>
</evidence>
<accession>A0A7R8WC48</accession>
<comment type="cofactor">
    <cofactor evidence="1">
        <name>Ca(2+)</name>
        <dbReference type="ChEBI" id="CHEBI:29108"/>
    </cofactor>
</comment>
<proteinExistence type="inferred from homology"/>
<comment type="similarity">
    <text evidence="2">Belongs to the sulfatase family.</text>
</comment>
<dbReference type="GO" id="GO:0016250">
    <property type="term" value="F:N-sulfoglucosamine sulfohydrolase activity"/>
    <property type="evidence" value="ECO:0007669"/>
    <property type="project" value="TreeGrafter"/>
</dbReference>
<evidence type="ECO:0000256" key="2">
    <source>
        <dbReference type="ARBA" id="ARBA00008779"/>
    </source>
</evidence>
<evidence type="ECO:0000256" key="4">
    <source>
        <dbReference type="ARBA" id="ARBA00022801"/>
    </source>
</evidence>
<dbReference type="Pfam" id="PF00884">
    <property type="entry name" value="Sulfatase"/>
    <property type="match status" value="1"/>
</dbReference>
<dbReference type="GO" id="GO:0006027">
    <property type="term" value="P:glycosaminoglycan catabolic process"/>
    <property type="evidence" value="ECO:0007669"/>
    <property type="project" value="TreeGrafter"/>
</dbReference>
<sequence>MKLNFQSKRKEASESEISSSVADDAGKVCSMYDSASSSGSKTVCNLPNFAKLRKRSTLFESAFTTVSSCSPSRSTILTGLPAHQNGMYGLHHNLHHFSSFSDVRSLPRILRNHKISTGIIGKKHVGPLRVYPFEFSYTEEDGYSTNQVGRNITFIKELVRRFLHKRVADGRPFFLEVAFHDPHRCRPSDKDFGPFCNKFGNGQPGMGSIPDWTPVEYDPDQLTLPSFVADTPAARQDLAAYYTTISRLDQGIGLVLQELEEAGFTSNTLVIYTSDNGPPFLMGRTNLYEPGIAIPLSVSHPQQPSSWNQLLPSPMVTLLDLTPTILHWFGIRYPPYALQERLNHTSRTPIKLTGRSLLPELSKTSSNTSSSTDAAVFLSHTFHEVTMAYPMRGIRTKDLKAILNLAHPIPFPIDQDFFASPSFQDFLNRTVSGIPTNINLTLNQYYFRPLIQVFNVSEGVETDVTKTLASDIVLELTNRIRNWQWETSDPWVCYPWGVLEGGGADSGTIGCRNLFPAT</sequence>
<dbReference type="GO" id="GO:0030200">
    <property type="term" value="P:heparan sulfate proteoglycan catabolic process"/>
    <property type="evidence" value="ECO:0007669"/>
    <property type="project" value="TreeGrafter"/>
</dbReference>
<evidence type="ECO:0000313" key="7">
    <source>
        <dbReference type="EMBL" id="CAD7226432.1"/>
    </source>
</evidence>
<dbReference type="InterPro" id="IPR017850">
    <property type="entry name" value="Alkaline_phosphatase_core_sf"/>
</dbReference>
<dbReference type="EMBL" id="OB660827">
    <property type="protein sequence ID" value="CAD7226432.1"/>
    <property type="molecule type" value="Genomic_DNA"/>
</dbReference>
<dbReference type="Gene3D" id="3.40.720.10">
    <property type="entry name" value="Alkaline Phosphatase, subunit A"/>
    <property type="match status" value="1"/>
</dbReference>
<dbReference type="InterPro" id="IPR000917">
    <property type="entry name" value="Sulfatase_N"/>
</dbReference>
<dbReference type="SUPFAM" id="SSF53649">
    <property type="entry name" value="Alkaline phosphatase-like"/>
    <property type="match status" value="1"/>
</dbReference>
<reference evidence="7" key="1">
    <citation type="submission" date="2020-11" db="EMBL/GenBank/DDBJ databases">
        <authorList>
            <person name="Tran Van P."/>
        </authorList>
    </citation>
    <scope>NUCLEOTIDE SEQUENCE</scope>
</reference>
<dbReference type="PANTHER" id="PTHR43108">
    <property type="entry name" value="N-ACETYLGLUCOSAMINE-6-SULFATASE FAMILY MEMBER"/>
    <property type="match status" value="1"/>
</dbReference>
<dbReference type="AlphaFoldDB" id="A0A7R8WC48"/>
<gene>
    <name evidence="7" type="ORF">CTOB1V02_LOCUS4350</name>
</gene>
<feature type="domain" description="Sulfatase N-terminal" evidence="6">
    <location>
        <begin position="43"/>
        <end position="331"/>
    </location>
</feature>
<evidence type="ECO:0000256" key="1">
    <source>
        <dbReference type="ARBA" id="ARBA00001913"/>
    </source>
</evidence>
<protein>
    <recommendedName>
        <fullName evidence="6">Sulfatase N-terminal domain-containing protein</fullName>
    </recommendedName>
</protein>
<keyword evidence="5" id="KW-0325">Glycoprotein</keyword>
<dbReference type="PROSITE" id="PS00523">
    <property type="entry name" value="SULFATASE_1"/>
    <property type="match status" value="1"/>
</dbReference>
<evidence type="ECO:0000256" key="3">
    <source>
        <dbReference type="ARBA" id="ARBA00022729"/>
    </source>
</evidence>
<evidence type="ECO:0000256" key="5">
    <source>
        <dbReference type="ARBA" id="ARBA00023180"/>
    </source>
</evidence>
<keyword evidence="4" id="KW-0378">Hydrolase</keyword>